<keyword evidence="7" id="KW-1185">Reference proteome</keyword>
<evidence type="ECO:0000256" key="4">
    <source>
        <dbReference type="ARBA" id="ARBA00023242"/>
    </source>
</evidence>
<dbReference type="PANTHER" id="PTHR21213:SF0">
    <property type="entry name" value="ZINC FINGER PROTEIN 706"/>
    <property type="match status" value="1"/>
</dbReference>
<evidence type="ECO:0000313" key="6">
    <source>
        <dbReference type="EnsemblProtists" id="EKX48711"/>
    </source>
</evidence>
<evidence type="ECO:0000256" key="1">
    <source>
        <dbReference type="ARBA" id="ARBA00004123"/>
    </source>
</evidence>
<organism evidence="5">
    <name type="scientific">Guillardia theta (strain CCMP2712)</name>
    <name type="common">Cryptophyte</name>
    <dbReference type="NCBI Taxonomy" id="905079"/>
    <lineage>
        <taxon>Eukaryota</taxon>
        <taxon>Cryptophyceae</taxon>
        <taxon>Pyrenomonadales</taxon>
        <taxon>Geminigeraceae</taxon>
        <taxon>Guillardia</taxon>
    </lineage>
</organism>
<dbReference type="GeneID" id="17305453"/>
<sequence length="80" mass="8688">MGGKAKPTKHTSKEIAKKVFEANVNRGGGAAGKAERQNAACGFKCYVCLCQQPSEKSLQIHWEAKHTDKGALDLEKARCK</sequence>
<dbReference type="HOGENOM" id="CLU_160241_1_0_1"/>
<keyword evidence="3" id="KW-0963">Cytoplasm</keyword>
<dbReference type="OMA" id="INRHAVH"/>
<dbReference type="Proteomes" id="UP000011087">
    <property type="component" value="Unassembled WGS sequence"/>
</dbReference>
<dbReference type="RefSeq" id="XP_005835691.1">
    <property type="nucleotide sequence ID" value="XM_005835634.1"/>
</dbReference>
<evidence type="ECO:0000313" key="7">
    <source>
        <dbReference type="Proteomes" id="UP000011087"/>
    </source>
</evidence>
<dbReference type="AlphaFoldDB" id="L1JJN1"/>
<dbReference type="GO" id="GO:0005737">
    <property type="term" value="C:cytoplasm"/>
    <property type="evidence" value="ECO:0007669"/>
    <property type="project" value="UniProtKB-SubCell"/>
</dbReference>
<dbReference type="InterPro" id="IPR026939">
    <property type="entry name" value="ZNF706/At2g23090_sf"/>
</dbReference>
<evidence type="ECO:0000313" key="5">
    <source>
        <dbReference type="EMBL" id="EKX48711.1"/>
    </source>
</evidence>
<proteinExistence type="predicted"/>
<dbReference type="EMBL" id="JH992984">
    <property type="protein sequence ID" value="EKX48711.1"/>
    <property type="molecule type" value="Genomic_DNA"/>
</dbReference>
<dbReference type="GO" id="GO:0005634">
    <property type="term" value="C:nucleus"/>
    <property type="evidence" value="ECO:0007669"/>
    <property type="project" value="UniProtKB-SubCell"/>
</dbReference>
<dbReference type="EnsemblProtists" id="EKX48711">
    <property type="protein sequence ID" value="EKX48711"/>
    <property type="gene ID" value="GUITHDRAFT_93533"/>
</dbReference>
<evidence type="ECO:0000256" key="2">
    <source>
        <dbReference type="ARBA" id="ARBA00004496"/>
    </source>
</evidence>
<comment type="subcellular location">
    <subcellularLocation>
        <location evidence="2">Cytoplasm</location>
    </subcellularLocation>
    <subcellularLocation>
        <location evidence="1">Nucleus</location>
    </subcellularLocation>
</comment>
<dbReference type="KEGG" id="gtt:GUITHDRAFT_93533"/>
<dbReference type="Gene3D" id="4.10.1050.10">
    <property type="entry name" value="At2g23090-like"/>
    <property type="match status" value="1"/>
</dbReference>
<gene>
    <name evidence="5" type="ORF">GUITHDRAFT_93533</name>
</gene>
<reference evidence="7" key="2">
    <citation type="submission" date="2012-11" db="EMBL/GenBank/DDBJ databases">
        <authorList>
            <person name="Kuo A."/>
            <person name="Curtis B.A."/>
            <person name="Tanifuji G."/>
            <person name="Burki F."/>
            <person name="Gruber A."/>
            <person name="Irimia M."/>
            <person name="Maruyama S."/>
            <person name="Arias M.C."/>
            <person name="Ball S.G."/>
            <person name="Gile G.H."/>
            <person name="Hirakawa Y."/>
            <person name="Hopkins J.F."/>
            <person name="Rensing S.A."/>
            <person name="Schmutz J."/>
            <person name="Symeonidi A."/>
            <person name="Elias M."/>
            <person name="Eveleigh R.J."/>
            <person name="Herman E.K."/>
            <person name="Klute M.J."/>
            <person name="Nakayama T."/>
            <person name="Obornik M."/>
            <person name="Reyes-Prieto A."/>
            <person name="Armbrust E.V."/>
            <person name="Aves S.J."/>
            <person name="Beiko R.G."/>
            <person name="Coutinho P."/>
            <person name="Dacks J.B."/>
            <person name="Durnford D.G."/>
            <person name="Fast N.M."/>
            <person name="Green B.R."/>
            <person name="Grisdale C."/>
            <person name="Hempe F."/>
            <person name="Henrissat B."/>
            <person name="Hoppner M.P."/>
            <person name="Ishida K.-I."/>
            <person name="Kim E."/>
            <person name="Koreny L."/>
            <person name="Kroth P.G."/>
            <person name="Liu Y."/>
            <person name="Malik S.-B."/>
            <person name="Maier U.G."/>
            <person name="McRose D."/>
            <person name="Mock T."/>
            <person name="Neilson J.A."/>
            <person name="Onodera N.T."/>
            <person name="Poole A.M."/>
            <person name="Pritham E.J."/>
            <person name="Richards T.A."/>
            <person name="Rocap G."/>
            <person name="Roy S.W."/>
            <person name="Sarai C."/>
            <person name="Schaack S."/>
            <person name="Shirato S."/>
            <person name="Slamovits C.H."/>
            <person name="Spencer D.F."/>
            <person name="Suzuki S."/>
            <person name="Worden A.Z."/>
            <person name="Zauner S."/>
            <person name="Barry K."/>
            <person name="Bell C."/>
            <person name="Bharti A.K."/>
            <person name="Crow J.A."/>
            <person name="Grimwood J."/>
            <person name="Kramer R."/>
            <person name="Lindquist E."/>
            <person name="Lucas S."/>
            <person name="Salamov A."/>
            <person name="McFadden G.I."/>
            <person name="Lane C.E."/>
            <person name="Keeling P.J."/>
            <person name="Gray M.W."/>
            <person name="Grigoriev I.V."/>
            <person name="Archibald J.M."/>
        </authorList>
    </citation>
    <scope>NUCLEOTIDE SEQUENCE</scope>
    <source>
        <strain evidence="7">CCMP2712</strain>
    </source>
</reference>
<dbReference type="OrthoDB" id="510420at2759"/>
<name>L1JJN1_GUITC</name>
<dbReference type="PANTHER" id="PTHR21213">
    <property type="entry name" value="GEO09665P1-RELATED"/>
    <property type="match status" value="1"/>
</dbReference>
<dbReference type="SUPFAM" id="SSF118359">
    <property type="entry name" value="Expressed protein At2g23090/F21P24.15"/>
    <property type="match status" value="1"/>
</dbReference>
<evidence type="ECO:0000256" key="3">
    <source>
        <dbReference type="ARBA" id="ARBA00022490"/>
    </source>
</evidence>
<dbReference type="PaxDb" id="55529-EKX48711"/>
<protein>
    <submittedName>
        <fullName evidence="5 6">Uncharacterized protein</fullName>
    </submittedName>
</protein>
<reference evidence="6" key="3">
    <citation type="submission" date="2016-03" db="UniProtKB">
        <authorList>
            <consortium name="EnsemblProtists"/>
        </authorList>
    </citation>
    <scope>IDENTIFICATION</scope>
</reference>
<dbReference type="InterPro" id="IPR045230">
    <property type="entry name" value="MBS1/2-like"/>
</dbReference>
<keyword evidence="4" id="KW-0539">Nucleus</keyword>
<accession>L1JJN1</accession>
<reference evidence="5 7" key="1">
    <citation type="journal article" date="2012" name="Nature">
        <title>Algal genomes reveal evolutionary mosaicism and the fate of nucleomorphs.</title>
        <authorList>
            <consortium name="DOE Joint Genome Institute"/>
            <person name="Curtis B.A."/>
            <person name="Tanifuji G."/>
            <person name="Burki F."/>
            <person name="Gruber A."/>
            <person name="Irimia M."/>
            <person name="Maruyama S."/>
            <person name="Arias M.C."/>
            <person name="Ball S.G."/>
            <person name="Gile G.H."/>
            <person name="Hirakawa Y."/>
            <person name="Hopkins J.F."/>
            <person name="Kuo A."/>
            <person name="Rensing S.A."/>
            <person name="Schmutz J."/>
            <person name="Symeonidi A."/>
            <person name="Elias M."/>
            <person name="Eveleigh R.J."/>
            <person name="Herman E.K."/>
            <person name="Klute M.J."/>
            <person name="Nakayama T."/>
            <person name="Obornik M."/>
            <person name="Reyes-Prieto A."/>
            <person name="Armbrust E.V."/>
            <person name="Aves S.J."/>
            <person name="Beiko R.G."/>
            <person name="Coutinho P."/>
            <person name="Dacks J.B."/>
            <person name="Durnford D.G."/>
            <person name="Fast N.M."/>
            <person name="Green B.R."/>
            <person name="Grisdale C.J."/>
            <person name="Hempel F."/>
            <person name="Henrissat B."/>
            <person name="Hoppner M.P."/>
            <person name="Ishida K."/>
            <person name="Kim E."/>
            <person name="Koreny L."/>
            <person name="Kroth P.G."/>
            <person name="Liu Y."/>
            <person name="Malik S.B."/>
            <person name="Maier U.G."/>
            <person name="McRose D."/>
            <person name="Mock T."/>
            <person name="Neilson J.A."/>
            <person name="Onodera N.T."/>
            <person name="Poole A.M."/>
            <person name="Pritham E.J."/>
            <person name="Richards T.A."/>
            <person name="Rocap G."/>
            <person name="Roy S.W."/>
            <person name="Sarai C."/>
            <person name="Schaack S."/>
            <person name="Shirato S."/>
            <person name="Slamovits C.H."/>
            <person name="Spencer D.F."/>
            <person name="Suzuki S."/>
            <person name="Worden A.Z."/>
            <person name="Zauner S."/>
            <person name="Barry K."/>
            <person name="Bell C."/>
            <person name="Bharti A.K."/>
            <person name="Crow J.A."/>
            <person name="Grimwood J."/>
            <person name="Kramer R."/>
            <person name="Lindquist E."/>
            <person name="Lucas S."/>
            <person name="Salamov A."/>
            <person name="McFadden G.I."/>
            <person name="Lane C.E."/>
            <person name="Keeling P.J."/>
            <person name="Gray M.W."/>
            <person name="Grigoriev I.V."/>
            <person name="Archibald J.M."/>
        </authorList>
    </citation>
    <scope>NUCLEOTIDE SEQUENCE</scope>
    <source>
        <strain evidence="5 7">CCMP2712</strain>
    </source>
</reference>